<sequence length="452" mass="49560">MLMTLGEFQPVWGLEFAQSFLFFVSVPRKKRMATVLRTIASIFGTLSIFTWLFAQAPQIIKNFRRRSTLGLSMWFIIYWFIGDVTNLCGGLIAGTTWTQIAQATYFIVVDFILVAQWFTFHHRIWPYVCRYFTDTSAPEGTLKDAIKLPEPQNKRVRAGAVGPEELVALAPFALASVSLSSLQAGEGTLGMLWGYFGAALGYLSAICYLASRAPQVWRNFRIRSVEGIAPMMFVMAVWGNGSYVLSIIFAAPYEDDASAVGKFYWAQTPWILGSAGTFLFDFTIILQIVYFNILVPKVLRRGKKGGQIEVPTDAIELKTPPDFTLNHTPEEQSDPSVVIDSDLEPIPEADSDLSRSGVQTEEESAEDEGQEGSIDGADDGAIDPADPRVERHSPPFVAATVPIVDYPADVVVPDVDDPEPAGTDRDSDSDSDSGGSHAGDEGDPLETTVTLA</sequence>
<evidence type="ECO:0000256" key="3">
    <source>
        <dbReference type="ARBA" id="ARBA00022989"/>
    </source>
</evidence>
<dbReference type="Gene3D" id="1.20.1280.290">
    <property type="match status" value="2"/>
</dbReference>
<evidence type="ECO:0000256" key="1">
    <source>
        <dbReference type="ARBA" id="ARBA00004141"/>
    </source>
</evidence>
<name>A0A8J6B702_9EUKA</name>
<dbReference type="EMBL" id="JAHDYR010000017">
    <property type="protein sequence ID" value="KAG9394112.1"/>
    <property type="molecule type" value="Genomic_DNA"/>
</dbReference>
<dbReference type="OrthoDB" id="8048523at2759"/>
<evidence type="ECO:0000313" key="8">
    <source>
        <dbReference type="Proteomes" id="UP000717585"/>
    </source>
</evidence>
<dbReference type="InterPro" id="IPR006603">
    <property type="entry name" value="PQ-loop_rpt"/>
</dbReference>
<feature type="region of interest" description="Disordered" evidence="5">
    <location>
        <begin position="319"/>
        <end position="338"/>
    </location>
</feature>
<keyword evidence="8" id="KW-1185">Reference proteome</keyword>
<organism evidence="7 8">
    <name type="scientific">Carpediemonas membranifera</name>
    <dbReference type="NCBI Taxonomy" id="201153"/>
    <lineage>
        <taxon>Eukaryota</taxon>
        <taxon>Metamonada</taxon>
        <taxon>Carpediemonas-like organisms</taxon>
        <taxon>Carpediemonas</taxon>
    </lineage>
</organism>
<dbReference type="FunFam" id="1.20.1280.290:FF:000009">
    <property type="entry name" value="PQ loop repeat family protein"/>
    <property type="match status" value="1"/>
</dbReference>
<gene>
    <name evidence="7" type="ORF">J8273_4475</name>
</gene>
<protein>
    <submittedName>
        <fullName evidence="7">PQ loop repeat</fullName>
    </submittedName>
</protein>
<comment type="subcellular location">
    <subcellularLocation>
        <location evidence="1">Membrane</location>
        <topology evidence="1">Multi-pass membrane protein</topology>
    </subcellularLocation>
</comment>
<keyword evidence="2 6" id="KW-0812">Transmembrane</keyword>
<evidence type="ECO:0000256" key="6">
    <source>
        <dbReference type="SAM" id="Phobius"/>
    </source>
</evidence>
<evidence type="ECO:0000256" key="4">
    <source>
        <dbReference type="ARBA" id="ARBA00023136"/>
    </source>
</evidence>
<evidence type="ECO:0000313" key="7">
    <source>
        <dbReference type="EMBL" id="KAG9394112.1"/>
    </source>
</evidence>
<dbReference type="Pfam" id="PF04193">
    <property type="entry name" value="PQ-loop"/>
    <property type="match status" value="2"/>
</dbReference>
<dbReference type="InterPro" id="IPR051415">
    <property type="entry name" value="LAAT-1"/>
</dbReference>
<feature type="transmembrane region" description="Helical" evidence="6">
    <location>
        <begin position="191"/>
        <end position="210"/>
    </location>
</feature>
<dbReference type="GO" id="GO:0015174">
    <property type="term" value="F:basic amino acid transmembrane transporter activity"/>
    <property type="evidence" value="ECO:0007669"/>
    <property type="project" value="UniProtKB-ARBA"/>
</dbReference>
<feature type="region of interest" description="Disordered" evidence="5">
    <location>
        <begin position="346"/>
        <end position="452"/>
    </location>
</feature>
<reference evidence="7" key="1">
    <citation type="submission" date="2021-05" db="EMBL/GenBank/DDBJ databases">
        <title>A free-living protist that lacks canonical eukaryotic 1 DNA replication and segregation systems.</title>
        <authorList>
            <person name="Salas-Leiva D.E."/>
            <person name="Tromer E.C."/>
            <person name="Curtis B.A."/>
            <person name="Jerlstrom-Hultqvist J."/>
            <person name="Kolisko M."/>
            <person name="Yi Z."/>
            <person name="Salas-Leiva J.S."/>
            <person name="Gallot-Lavallee L."/>
            <person name="Kops G.J.P.L."/>
            <person name="Archibald J.M."/>
            <person name="Simpson A.G.B."/>
            <person name="Roger A.J."/>
        </authorList>
    </citation>
    <scope>NUCLEOTIDE SEQUENCE</scope>
    <source>
        <strain evidence="7">BICM</strain>
    </source>
</reference>
<feature type="transmembrane region" description="Helical" evidence="6">
    <location>
        <begin position="75"/>
        <end position="94"/>
    </location>
</feature>
<evidence type="ECO:0000256" key="2">
    <source>
        <dbReference type="ARBA" id="ARBA00022692"/>
    </source>
</evidence>
<feature type="transmembrane region" description="Helical" evidence="6">
    <location>
        <begin position="231"/>
        <end position="251"/>
    </location>
</feature>
<dbReference type="SMART" id="SM00679">
    <property type="entry name" value="CTNS"/>
    <property type="match status" value="2"/>
</dbReference>
<accession>A0A8J6B702</accession>
<dbReference type="PANTHER" id="PTHR16201">
    <property type="entry name" value="SEVEN TRANSMEMBRANE PROTEIN 1-RELATED"/>
    <property type="match status" value="1"/>
</dbReference>
<feature type="compositionally biased region" description="Low complexity" evidence="5">
    <location>
        <begin position="401"/>
        <end position="413"/>
    </location>
</feature>
<feature type="transmembrane region" description="Helical" evidence="6">
    <location>
        <begin position="35"/>
        <end position="54"/>
    </location>
</feature>
<dbReference type="GO" id="GO:0098852">
    <property type="term" value="C:lytic vacuole membrane"/>
    <property type="evidence" value="ECO:0007669"/>
    <property type="project" value="UniProtKB-ARBA"/>
</dbReference>
<evidence type="ECO:0000256" key="5">
    <source>
        <dbReference type="SAM" id="MobiDB-lite"/>
    </source>
</evidence>
<comment type="caution">
    <text evidence="7">The sequence shown here is derived from an EMBL/GenBank/DDBJ whole genome shotgun (WGS) entry which is preliminary data.</text>
</comment>
<feature type="transmembrane region" description="Helical" evidence="6">
    <location>
        <begin position="271"/>
        <end position="295"/>
    </location>
</feature>
<feature type="transmembrane region" description="Helical" evidence="6">
    <location>
        <begin position="100"/>
        <end position="120"/>
    </location>
</feature>
<dbReference type="Proteomes" id="UP000717585">
    <property type="component" value="Unassembled WGS sequence"/>
</dbReference>
<keyword evidence="3 6" id="KW-1133">Transmembrane helix</keyword>
<proteinExistence type="predicted"/>
<keyword evidence="4 6" id="KW-0472">Membrane</keyword>
<feature type="compositionally biased region" description="Acidic residues" evidence="5">
    <location>
        <begin position="360"/>
        <end position="381"/>
    </location>
</feature>
<dbReference type="AlphaFoldDB" id="A0A8J6B702"/>